<dbReference type="Proteomes" id="UP000237718">
    <property type="component" value="Unassembled WGS sequence"/>
</dbReference>
<evidence type="ECO:0000259" key="1">
    <source>
        <dbReference type="Pfam" id="PF22178"/>
    </source>
</evidence>
<dbReference type="InterPro" id="IPR054030">
    <property type="entry name" value="Gp5_Vgr_C"/>
</dbReference>
<evidence type="ECO:0000313" key="3">
    <source>
        <dbReference type="Proteomes" id="UP000237718"/>
    </source>
</evidence>
<dbReference type="RefSeq" id="WP_423837303.1">
    <property type="nucleotide sequence ID" value="NZ_PVUF01000038.1"/>
</dbReference>
<dbReference type="Pfam" id="PF22178">
    <property type="entry name" value="Gp5_trimer_C"/>
    <property type="match status" value="1"/>
</dbReference>
<organism evidence="2 3">
    <name type="scientific">Tritonibacter scottomollicae</name>
    <name type="common">Epibacterium scottomollicae</name>
    <dbReference type="NCBI Taxonomy" id="483013"/>
    <lineage>
        <taxon>Bacteria</taxon>
        <taxon>Pseudomonadati</taxon>
        <taxon>Pseudomonadota</taxon>
        <taxon>Alphaproteobacteria</taxon>
        <taxon>Rhodobacterales</taxon>
        <taxon>Paracoccaceae</taxon>
        <taxon>Tritonibacter</taxon>
    </lineage>
</organism>
<sequence>HLRGDPDKPIVTGCVYNGKNKPPYELPEHKTKSVFRSDSHKSSGFNELTFEDATDNEKIYLHAEKDHELHIENNRAKRVDRNQSESVGNNKSIEVGNNHHEVIGGNMTVMVGPNKLQSAVTSAFKKFTSAIGDMTSKLGLPDALNMGEGNLIIGVAKNKAETVMVSSTEVVGAGKAVTVGGGYQTVVGGVFNQSIGIGAFEEVGHNKSVVVGKVFEVTVGKSKLVMSEDGVINLKGVKVTIEGDESVTVKGGRIDLN</sequence>
<evidence type="ECO:0000313" key="2">
    <source>
        <dbReference type="EMBL" id="PRZ42088.1"/>
    </source>
</evidence>
<gene>
    <name evidence="2" type="ORF">CLV89_1381</name>
</gene>
<protein>
    <recommendedName>
        <fullName evidence="1">Gp5/Type VI secretion system Vgr C-terminal trimerisation domain-containing protein</fullName>
    </recommendedName>
</protein>
<dbReference type="SUPFAM" id="SSF69349">
    <property type="entry name" value="Phage fibre proteins"/>
    <property type="match status" value="2"/>
</dbReference>
<comment type="caution">
    <text evidence="2">The sequence shown here is derived from an EMBL/GenBank/DDBJ whole genome shotgun (WGS) entry which is preliminary data.</text>
</comment>
<proteinExistence type="predicted"/>
<feature type="domain" description="Gp5/Type VI secretion system Vgr C-terminal trimerisation" evidence="1">
    <location>
        <begin position="33"/>
        <end position="117"/>
    </location>
</feature>
<dbReference type="AlphaFoldDB" id="A0A2T1A179"/>
<feature type="non-terminal residue" evidence="2">
    <location>
        <position position="1"/>
    </location>
</feature>
<accession>A0A2T1A179</accession>
<dbReference type="EMBL" id="PVUF01000038">
    <property type="protein sequence ID" value="PRZ42088.1"/>
    <property type="molecule type" value="Genomic_DNA"/>
</dbReference>
<name>A0A2T1A179_TRISK</name>
<reference evidence="2 3" key="1">
    <citation type="submission" date="2018-03" db="EMBL/GenBank/DDBJ databases">
        <title>Genomic Encyclopedia of Archaeal and Bacterial Type Strains, Phase II (KMG-II): from individual species to whole genera.</title>
        <authorList>
            <person name="Goeker M."/>
        </authorList>
    </citation>
    <scope>NUCLEOTIDE SEQUENCE [LARGE SCALE GENOMIC DNA]</scope>
    <source>
        <strain evidence="2 3">DSM 25328</strain>
    </source>
</reference>